<dbReference type="InterPro" id="IPR003856">
    <property type="entry name" value="LPS_length_determ_N"/>
</dbReference>
<keyword evidence="10 20" id="KW-0418">Kinase</keyword>
<evidence type="ECO:0000256" key="2">
    <source>
        <dbReference type="ARBA" id="ARBA00007316"/>
    </source>
</evidence>
<comment type="similarity">
    <text evidence="2">Belongs to the CpsD/CapB family.</text>
</comment>
<dbReference type="GO" id="GO:0004715">
    <property type="term" value="F:non-membrane spanning protein tyrosine kinase activity"/>
    <property type="evidence" value="ECO:0007669"/>
    <property type="project" value="UniProtKB-EC"/>
</dbReference>
<proteinExistence type="inferred from homology"/>
<evidence type="ECO:0000256" key="7">
    <source>
        <dbReference type="ARBA" id="ARBA00022679"/>
    </source>
</evidence>
<dbReference type="NCBIfam" id="TIGR01007">
    <property type="entry name" value="eps_fam"/>
    <property type="match status" value="1"/>
</dbReference>
<dbReference type="InterPro" id="IPR027417">
    <property type="entry name" value="P-loop_NTPase"/>
</dbReference>
<dbReference type="PANTHER" id="PTHR32309">
    <property type="entry name" value="TYROSINE-PROTEIN KINASE"/>
    <property type="match status" value="1"/>
</dbReference>
<sequence length="790" mass="86743">MQTNHPMNEMTLPAEGITDSQPGDMTRILRRRWPLLMFGLVVGLGIAFAYHQNAKDVFESSMEILVSQRATELMTSSGPDGRSFDANVVQADLLATHIALLESPMILNDAIESGKLSDLDSFVAARREGISALGLLKQDLNISRGGSGDAEGASVLQVSFQSADPEDAQHVLEVIYERYCHHVESRTQNVGQEAATLINQAQLTNEQELQQATQAYTNFLSTSVGMFDGDQLQSVSHNRLQSIEQELANVRSQLTYAKSKLETIAEIQAEDVEHQRTDIERLALLNPRDTERLRFFMDVASGDPSGSGALRDDPQRTAALNLEHTKVLGLMLREQALTADYGDDHPLVQRVRDELASVRQYIREKAPEGIEELVASNLSPTEILDAFSTLLKNDVKELTKQLAQLTEEAKAVRVAAKEVESEYLEGTALKAKMTRAQQRYDVVMERLQELELTSDYAGYTIDLLSPPGPGSLVWPVLAKILLNGGLAGLLVGGLLAFWAEHADQTFRDPSDLQHSLNASVIAHVPRFVVTRKEKKAAKQSAISPLCRTVFAPHSVESEVLTMARTSLFVHAGQTNDNVIQVTSPMPGDGKSTMTVNLAAAIAKAGKRVLLIDADLRRPTLYKLLGTQNANGLAEYLMGDAGLDEVAVPSEIERLDFISHGHHASEPAELLESFALERLIAEARQEYDFVFIDSPPLLAVADPLIIASLVDSVLLVVRVQKNGRRPVERSRELLASNKVKVAGVIVNGGERADKHFGYGEYVKPYEYGYATQYTRSYASKPNERPVASSSV</sequence>
<dbReference type="FunFam" id="3.40.50.300:FF:000527">
    <property type="entry name" value="Tyrosine-protein kinase etk"/>
    <property type="match status" value="1"/>
</dbReference>
<keyword evidence="12 17" id="KW-1133">Transmembrane helix</keyword>
<evidence type="ECO:0000256" key="9">
    <source>
        <dbReference type="ARBA" id="ARBA00022741"/>
    </source>
</evidence>
<feature type="domain" description="AAA" evidence="19">
    <location>
        <begin position="578"/>
        <end position="719"/>
    </location>
</feature>
<dbReference type="GO" id="GO:0042802">
    <property type="term" value="F:identical protein binding"/>
    <property type="evidence" value="ECO:0007669"/>
    <property type="project" value="UniProtKB-ARBA"/>
</dbReference>
<evidence type="ECO:0000259" key="19">
    <source>
        <dbReference type="Pfam" id="PF13614"/>
    </source>
</evidence>
<keyword evidence="16" id="KW-0175">Coiled coil</keyword>
<keyword evidence="21" id="KW-1185">Reference proteome</keyword>
<comment type="similarity">
    <text evidence="3">Belongs to the etk/wzc family.</text>
</comment>
<evidence type="ECO:0000256" key="13">
    <source>
        <dbReference type="ARBA" id="ARBA00023136"/>
    </source>
</evidence>
<feature type="coiled-coil region" evidence="16">
    <location>
        <begin position="388"/>
        <end position="453"/>
    </location>
</feature>
<keyword evidence="5" id="KW-1003">Cell membrane</keyword>
<keyword evidence="13 17" id="KW-0472">Membrane</keyword>
<evidence type="ECO:0000256" key="4">
    <source>
        <dbReference type="ARBA" id="ARBA00011903"/>
    </source>
</evidence>
<evidence type="ECO:0000256" key="6">
    <source>
        <dbReference type="ARBA" id="ARBA00022519"/>
    </source>
</evidence>
<dbReference type="Proteomes" id="UP000316770">
    <property type="component" value="Chromosome"/>
</dbReference>
<keyword evidence="11" id="KW-0067">ATP-binding</keyword>
<evidence type="ECO:0000256" key="12">
    <source>
        <dbReference type="ARBA" id="ARBA00022989"/>
    </source>
</evidence>
<evidence type="ECO:0000256" key="3">
    <source>
        <dbReference type="ARBA" id="ARBA00008883"/>
    </source>
</evidence>
<dbReference type="Pfam" id="PF02706">
    <property type="entry name" value="Wzz"/>
    <property type="match status" value="1"/>
</dbReference>
<evidence type="ECO:0000256" key="16">
    <source>
        <dbReference type="SAM" id="Coils"/>
    </source>
</evidence>
<gene>
    <name evidence="20" type="primary">wzc_1</name>
    <name evidence="20" type="ORF">Mal33_07350</name>
</gene>
<evidence type="ECO:0000256" key="10">
    <source>
        <dbReference type="ARBA" id="ARBA00022777"/>
    </source>
</evidence>
<reference evidence="20 21" key="1">
    <citation type="submission" date="2019-02" db="EMBL/GenBank/DDBJ databases">
        <title>Deep-cultivation of Planctomycetes and their phenomic and genomic characterization uncovers novel biology.</title>
        <authorList>
            <person name="Wiegand S."/>
            <person name="Jogler M."/>
            <person name="Boedeker C."/>
            <person name="Pinto D."/>
            <person name="Vollmers J."/>
            <person name="Rivas-Marin E."/>
            <person name="Kohn T."/>
            <person name="Peeters S.H."/>
            <person name="Heuer A."/>
            <person name="Rast P."/>
            <person name="Oberbeckmann S."/>
            <person name="Bunk B."/>
            <person name="Jeske O."/>
            <person name="Meyerdierks A."/>
            <person name="Storesund J.E."/>
            <person name="Kallscheuer N."/>
            <person name="Luecker S."/>
            <person name="Lage O.M."/>
            <person name="Pohl T."/>
            <person name="Merkel B.J."/>
            <person name="Hornburger P."/>
            <person name="Mueller R.-W."/>
            <person name="Bruemmer F."/>
            <person name="Labrenz M."/>
            <person name="Spormann A.M."/>
            <person name="Op den Camp H."/>
            <person name="Overmann J."/>
            <person name="Amann R."/>
            <person name="Jetten M.S.M."/>
            <person name="Mascher T."/>
            <person name="Medema M.H."/>
            <person name="Devos D.P."/>
            <person name="Kaster A.-K."/>
            <person name="Ovreas L."/>
            <person name="Rohde M."/>
            <person name="Galperin M.Y."/>
            <person name="Jogler C."/>
        </authorList>
    </citation>
    <scope>NUCLEOTIDE SEQUENCE [LARGE SCALE GENOMIC DNA]</scope>
    <source>
        <strain evidence="20 21">Mal33</strain>
    </source>
</reference>
<dbReference type="GO" id="GO:0005886">
    <property type="term" value="C:plasma membrane"/>
    <property type="evidence" value="ECO:0007669"/>
    <property type="project" value="UniProtKB-SubCell"/>
</dbReference>
<dbReference type="EMBL" id="CP036318">
    <property type="protein sequence ID" value="QDV54770.1"/>
    <property type="molecule type" value="Genomic_DNA"/>
</dbReference>
<feature type="transmembrane region" description="Helical" evidence="17">
    <location>
        <begin position="33"/>
        <end position="51"/>
    </location>
</feature>
<accession>A0A518INW8</accession>
<evidence type="ECO:0000256" key="14">
    <source>
        <dbReference type="ARBA" id="ARBA00023137"/>
    </source>
</evidence>
<keyword evidence="7 20" id="KW-0808">Transferase</keyword>
<keyword evidence="6" id="KW-0997">Cell inner membrane</keyword>
<evidence type="ECO:0000256" key="15">
    <source>
        <dbReference type="ARBA" id="ARBA00051245"/>
    </source>
</evidence>
<feature type="domain" description="Polysaccharide chain length determinant N-terminal" evidence="18">
    <location>
        <begin position="25"/>
        <end position="112"/>
    </location>
</feature>
<dbReference type="InterPro" id="IPR050445">
    <property type="entry name" value="Bact_polysacc_biosynth/exp"/>
</dbReference>
<dbReference type="InterPro" id="IPR025669">
    <property type="entry name" value="AAA_dom"/>
</dbReference>
<keyword evidence="8 17" id="KW-0812">Transmembrane</keyword>
<dbReference type="InterPro" id="IPR005702">
    <property type="entry name" value="Wzc-like_C"/>
</dbReference>
<evidence type="ECO:0000313" key="20">
    <source>
        <dbReference type="EMBL" id="QDV54770.1"/>
    </source>
</evidence>
<evidence type="ECO:0000256" key="17">
    <source>
        <dbReference type="SAM" id="Phobius"/>
    </source>
</evidence>
<dbReference type="CDD" id="cd05387">
    <property type="entry name" value="BY-kinase"/>
    <property type="match status" value="1"/>
</dbReference>
<evidence type="ECO:0000256" key="11">
    <source>
        <dbReference type="ARBA" id="ARBA00022840"/>
    </source>
</evidence>
<evidence type="ECO:0000313" key="21">
    <source>
        <dbReference type="Proteomes" id="UP000316770"/>
    </source>
</evidence>
<comment type="subcellular location">
    <subcellularLocation>
        <location evidence="1">Cell inner membrane</location>
        <topology evidence="1">Multi-pass membrane protein</topology>
    </subcellularLocation>
</comment>
<keyword evidence="9" id="KW-0547">Nucleotide-binding</keyword>
<evidence type="ECO:0000256" key="1">
    <source>
        <dbReference type="ARBA" id="ARBA00004429"/>
    </source>
</evidence>
<dbReference type="PANTHER" id="PTHR32309:SF13">
    <property type="entry name" value="FERRIC ENTEROBACTIN TRANSPORT PROTEIN FEPE"/>
    <property type="match status" value="1"/>
</dbReference>
<dbReference type="SUPFAM" id="SSF52540">
    <property type="entry name" value="P-loop containing nucleoside triphosphate hydrolases"/>
    <property type="match status" value="1"/>
</dbReference>
<dbReference type="GO" id="GO:0005524">
    <property type="term" value="F:ATP binding"/>
    <property type="evidence" value="ECO:0007669"/>
    <property type="project" value="UniProtKB-KW"/>
</dbReference>
<evidence type="ECO:0000256" key="5">
    <source>
        <dbReference type="ARBA" id="ARBA00022475"/>
    </source>
</evidence>
<protein>
    <recommendedName>
        <fullName evidence="4">non-specific protein-tyrosine kinase</fullName>
        <ecNumber evidence="4">2.7.10.2</ecNumber>
    </recommendedName>
</protein>
<keyword evidence="14" id="KW-0829">Tyrosine-protein kinase</keyword>
<dbReference type="Gene3D" id="3.40.50.300">
    <property type="entry name" value="P-loop containing nucleotide triphosphate hydrolases"/>
    <property type="match status" value="1"/>
</dbReference>
<organism evidence="20 21">
    <name type="scientific">Rosistilla oblonga</name>
    <dbReference type="NCBI Taxonomy" id="2527990"/>
    <lineage>
        <taxon>Bacteria</taxon>
        <taxon>Pseudomonadati</taxon>
        <taxon>Planctomycetota</taxon>
        <taxon>Planctomycetia</taxon>
        <taxon>Pirellulales</taxon>
        <taxon>Pirellulaceae</taxon>
        <taxon>Rosistilla</taxon>
    </lineage>
</organism>
<dbReference type="EC" id="2.7.10.2" evidence="4"/>
<dbReference type="Pfam" id="PF13614">
    <property type="entry name" value="AAA_31"/>
    <property type="match status" value="1"/>
</dbReference>
<evidence type="ECO:0000259" key="18">
    <source>
        <dbReference type="Pfam" id="PF02706"/>
    </source>
</evidence>
<comment type="catalytic activity">
    <reaction evidence="15">
        <text>L-tyrosyl-[protein] + ATP = O-phospho-L-tyrosyl-[protein] + ADP + H(+)</text>
        <dbReference type="Rhea" id="RHEA:10596"/>
        <dbReference type="Rhea" id="RHEA-COMP:10136"/>
        <dbReference type="Rhea" id="RHEA-COMP:20101"/>
        <dbReference type="ChEBI" id="CHEBI:15378"/>
        <dbReference type="ChEBI" id="CHEBI:30616"/>
        <dbReference type="ChEBI" id="CHEBI:46858"/>
        <dbReference type="ChEBI" id="CHEBI:61978"/>
        <dbReference type="ChEBI" id="CHEBI:456216"/>
        <dbReference type="EC" id="2.7.10.2"/>
    </reaction>
</comment>
<dbReference type="AlphaFoldDB" id="A0A518INW8"/>
<name>A0A518INW8_9BACT</name>
<evidence type="ECO:0000256" key="8">
    <source>
        <dbReference type="ARBA" id="ARBA00022692"/>
    </source>
</evidence>